<evidence type="ECO:0000259" key="2">
    <source>
        <dbReference type="Pfam" id="PF13204"/>
    </source>
</evidence>
<dbReference type="Gene3D" id="3.20.20.80">
    <property type="entry name" value="Glycosidases"/>
    <property type="match status" value="1"/>
</dbReference>
<name>A0A1H3X205_9BACT</name>
<dbReference type="OrthoDB" id="59486at2"/>
<dbReference type="SUPFAM" id="SSF51445">
    <property type="entry name" value="(Trans)glycosidases"/>
    <property type="match status" value="1"/>
</dbReference>
<evidence type="ECO:0000313" key="3">
    <source>
        <dbReference type="EMBL" id="SDZ93011.1"/>
    </source>
</evidence>
<feature type="domain" description="Apiosidase-like catalytic" evidence="2">
    <location>
        <begin position="60"/>
        <end position="393"/>
    </location>
</feature>
<dbReference type="AlphaFoldDB" id="A0A1H3X205"/>
<organism evidence="3 4">
    <name type="scientific">Arachidicoccus rhizosphaerae</name>
    <dbReference type="NCBI Taxonomy" id="551991"/>
    <lineage>
        <taxon>Bacteria</taxon>
        <taxon>Pseudomonadati</taxon>
        <taxon>Bacteroidota</taxon>
        <taxon>Chitinophagia</taxon>
        <taxon>Chitinophagales</taxon>
        <taxon>Chitinophagaceae</taxon>
        <taxon>Arachidicoccus</taxon>
    </lineage>
</organism>
<dbReference type="STRING" id="551991.SAMN05192529_104135"/>
<feature type="domain" description="Putative collagen-binding" evidence="1">
    <location>
        <begin position="396"/>
        <end position="488"/>
    </location>
</feature>
<evidence type="ECO:0000313" key="4">
    <source>
        <dbReference type="Proteomes" id="UP000199041"/>
    </source>
</evidence>
<dbReference type="EMBL" id="FNQY01000004">
    <property type="protein sequence ID" value="SDZ93011.1"/>
    <property type="molecule type" value="Genomic_DNA"/>
</dbReference>
<reference evidence="3 4" key="1">
    <citation type="submission" date="2016-10" db="EMBL/GenBank/DDBJ databases">
        <authorList>
            <person name="de Groot N.N."/>
        </authorList>
    </citation>
    <scope>NUCLEOTIDE SEQUENCE [LARGE SCALE GENOMIC DNA]</scope>
    <source>
        <strain evidence="3 4">Vu-144</strain>
    </source>
</reference>
<dbReference type="InterPro" id="IPR017853">
    <property type="entry name" value="GH"/>
</dbReference>
<accession>A0A1H3X205</accession>
<dbReference type="PANTHER" id="PTHR37836:SF3">
    <property type="entry name" value="ENDOGLUCANASE"/>
    <property type="match status" value="1"/>
</dbReference>
<gene>
    <name evidence="3" type="ORF">SAMN05192529_104135</name>
</gene>
<dbReference type="InterPro" id="IPR025277">
    <property type="entry name" value="Apiosidase-like_cat_dom"/>
</dbReference>
<keyword evidence="4" id="KW-1185">Reference proteome</keyword>
<dbReference type="PANTHER" id="PTHR37836">
    <property type="entry name" value="LMO1036 PROTEIN"/>
    <property type="match status" value="1"/>
</dbReference>
<dbReference type="InterPro" id="IPR024749">
    <property type="entry name" value="Collagen-bd_put"/>
</dbReference>
<evidence type="ECO:0000259" key="1">
    <source>
        <dbReference type="Pfam" id="PF12904"/>
    </source>
</evidence>
<proteinExistence type="predicted"/>
<dbReference type="Proteomes" id="UP000199041">
    <property type="component" value="Unassembled WGS sequence"/>
</dbReference>
<protein>
    <submittedName>
        <fullName evidence="3">Putative collagen-binding domain of a collagenase</fullName>
    </submittedName>
</protein>
<dbReference type="Pfam" id="PF13204">
    <property type="entry name" value="Apiosidase"/>
    <property type="match status" value="1"/>
</dbReference>
<dbReference type="Pfam" id="PF12904">
    <property type="entry name" value="Collagen_bind_2"/>
    <property type="match status" value="1"/>
</dbReference>
<sequence>MSSDVSQKLFKPKIKGKSVKAGLATAAVALLLGGCQSGSRQKESKKAQQEDGTAFPIKVSDNHRYFVDQSGKPFFWLGDTGWLILSKLRQGQVDSYLEDRADKGFNVIQVMVIHDLAEENADGRTALINKDLSRPDTATAQGGHILNYWQGLDSLVVKADSRHMLVALVPVWGSVVKSGKVSSDQATSFARFLAHRYHSAKNVIWLNGGDIPGSDSLGIWQAIGTTIKSINPQQLMSFHPRGRTQSSTWFQTAEWLDFNVFQSGHRRYDQDNESGSLRYGEDNYKYVLDDYQKKPIKPTLDAEPSYEGIPQGLHDSLQPRWDAASIRRYAYWSVFAGACGFTYGANAVMQFYDPSTGLAGAYGVTKSWQQGLQDTAAGQMIYLKTLMLSKPYLTRVPDTVCVLDQGEKYNYVAATKGPGYAMFYTPNGRAFKVDLSELQLNHQKVNISWFDPRTGEISPKEAVITENTYDARPPGQKGHGNDWVLVLQKAG</sequence>